<proteinExistence type="predicted"/>
<evidence type="ECO:0000313" key="2">
    <source>
        <dbReference type="Proteomes" id="UP001218629"/>
    </source>
</evidence>
<evidence type="ECO:0000313" key="1">
    <source>
        <dbReference type="EMBL" id="WEB39328.1"/>
    </source>
</evidence>
<organism evidence="1 2">
    <name type="scientific">Streptomyces yunnanensis</name>
    <dbReference type="NCBI Taxonomy" id="156453"/>
    <lineage>
        <taxon>Bacteria</taxon>
        <taxon>Bacillati</taxon>
        <taxon>Actinomycetota</taxon>
        <taxon>Actinomycetes</taxon>
        <taxon>Kitasatosporales</taxon>
        <taxon>Streptomycetaceae</taxon>
        <taxon>Streptomyces</taxon>
    </lineage>
</organism>
<keyword evidence="2" id="KW-1185">Reference proteome</keyword>
<reference evidence="1 2" key="1">
    <citation type="submission" date="2022-03" db="EMBL/GenBank/DDBJ databases">
        <title>Streptomyces yunnanensis P86,complete genome.</title>
        <authorList>
            <person name="Chen S."/>
            <person name="Zhang Q."/>
        </authorList>
    </citation>
    <scope>NUCLEOTIDE SEQUENCE [LARGE SCALE GENOMIC DNA]</scope>
    <source>
        <strain evidence="1 2">P86</strain>
    </source>
</reference>
<gene>
    <name evidence="1" type="ORF">MOV08_08625</name>
</gene>
<protein>
    <submittedName>
        <fullName evidence="1">Uncharacterized protein</fullName>
    </submittedName>
</protein>
<dbReference type="Proteomes" id="UP001218629">
    <property type="component" value="Chromosome"/>
</dbReference>
<dbReference type="RefSeq" id="WP_275306914.1">
    <property type="nucleotide sequence ID" value="NZ_CP095749.1"/>
</dbReference>
<accession>A0ABY8A367</accession>
<dbReference type="EMBL" id="CP095749">
    <property type="protein sequence ID" value="WEB39328.1"/>
    <property type="molecule type" value="Genomic_DNA"/>
</dbReference>
<sequence>MQQGPDYTGKRPFVIGSGAELRYGAVALNTRTGVGHLTATAPRGAPSRDTR</sequence>
<name>A0ABY8A367_9ACTN</name>